<keyword evidence="5" id="KW-0813">Transport</keyword>
<dbReference type="GO" id="GO:0015742">
    <property type="term" value="P:alpha-ketoglutarate transport"/>
    <property type="evidence" value="ECO:0007669"/>
    <property type="project" value="TreeGrafter"/>
</dbReference>
<dbReference type="AlphaFoldDB" id="A0A0G4F0C5"/>
<dbReference type="FunFam" id="1.50.40.10:FF:000078">
    <property type="entry name" value="Mitochondrial DNA replication protein YHM2"/>
    <property type="match status" value="1"/>
</dbReference>
<dbReference type="VEuPathDB" id="CryptoDB:Vbra_14082"/>
<dbReference type="InterPro" id="IPR023395">
    <property type="entry name" value="MCP_dom_sf"/>
</dbReference>
<dbReference type="GO" id="GO:0006843">
    <property type="term" value="P:mitochondrial citrate transmembrane transport"/>
    <property type="evidence" value="ECO:0007669"/>
    <property type="project" value="TreeGrafter"/>
</dbReference>
<evidence type="ECO:0000256" key="2">
    <source>
        <dbReference type="ARBA" id="ARBA00022692"/>
    </source>
</evidence>
<dbReference type="OMA" id="VMGPCTY"/>
<dbReference type="STRING" id="1169540.A0A0G4F0C5"/>
<feature type="repeat" description="Solcar" evidence="4">
    <location>
        <begin position="196"/>
        <end position="282"/>
    </location>
</feature>
<evidence type="ECO:0000313" key="7">
    <source>
        <dbReference type="Proteomes" id="UP000041254"/>
    </source>
</evidence>
<evidence type="ECO:0000256" key="3">
    <source>
        <dbReference type="ARBA" id="ARBA00023136"/>
    </source>
</evidence>
<evidence type="ECO:0000256" key="5">
    <source>
        <dbReference type="RuleBase" id="RU000488"/>
    </source>
</evidence>
<dbReference type="PANTHER" id="PTHR46982:SF1">
    <property type="entry name" value="CITRATE_OXOGLUTARATE CARRIER PROTEIN"/>
    <property type="match status" value="1"/>
</dbReference>
<dbReference type="InParanoid" id="A0A0G4F0C5"/>
<dbReference type="InterPro" id="IPR053017">
    <property type="entry name" value="Mito_Cit/Oxoglu_Carrier"/>
</dbReference>
<comment type="similarity">
    <text evidence="5">Belongs to the mitochondrial carrier (TC 2.A.29) family.</text>
</comment>
<dbReference type="Gene3D" id="1.50.40.10">
    <property type="entry name" value="Mitochondrial carrier domain"/>
    <property type="match status" value="1"/>
</dbReference>
<dbReference type="PROSITE" id="PS50920">
    <property type="entry name" value="SOLCAR"/>
    <property type="match status" value="2"/>
</dbReference>
<evidence type="ECO:0000313" key="6">
    <source>
        <dbReference type="EMBL" id="CEM04670.1"/>
    </source>
</evidence>
<dbReference type="Pfam" id="PF00153">
    <property type="entry name" value="Mito_carr"/>
    <property type="match status" value="3"/>
</dbReference>
<dbReference type="PANTHER" id="PTHR46982">
    <property type="entry name" value="CITRATE/OXOGLUTARATE CARRIER PROTEIN"/>
    <property type="match status" value="1"/>
</dbReference>
<dbReference type="GO" id="GO:0005371">
    <property type="term" value="F:tricarboxylate secondary active transmembrane transporter activity"/>
    <property type="evidence" value="ECO:0007669"/>
    <property type="project" value="TreeGrafter"/>
</dbReference>
<proteinExistence type="inferred from homology"/>
<feature type="repeat" description="Solcar" evidence="4">
    <location>
        <begin position="9"/>
        <end position="93"/>
    </location>
</feature>
<dbReference type="PhylomeDB" id="A0A0G4F0C5"/>
<evidence type="ECO:0000256" key="4">
    <source>
        <dbReference type="PROSITE-ProRule" id="PRU00282"/>
    </source>
</evidence>
<sequence>MSPPAGSAKGGWKDLVNGAVLQCVEAATLGMPFEVWKTRMGRFRNESTVRAFFAVMEKGGGPLAFWQGTSAKMVESATKGAVLLYSKELILTAMTSAGCSETLAGFAAGAGGGVCQTVVMGPCTFLVTAAVTGEGKVSVTQKAAEVWAKQGIKGFYPGGTAIAFRQATNWASRQGITEFIRSQLKVRLHGDKDAKLTVPQEACAGILGGALSTWNQPFEVARIQMQAAANEGKPKENLLQVLRTVVRNDGVAGLFQGIVPRIGLGVWQTLFMVTGAKLLRQYMVW</sequence>
<gene>
    <name evidence="6" type="ORF">Vbra_14082</name>
</gene>
<dbReference type="GO" id="GO:0005739">
    <property type="term" value="C:mitochondrion"/>
    <property type="evidence" value="ECO:0007669"/>
    <property type="project" value="TreeGrafter"/>
</dbReference>
<accession>A0A0G4F0C5</accession>
<organism evidence="6 7">
    <name type="scientific">Vitrella brassicaformis (strain CCMP3155)</name>
    <dbReference type="NCBI Taxonomy" id="1169540"/>
    <lineage>
        <taxon>Eukaryota</taxon>
        <taxon>Sar</taxon>
        <taxon>Alveolata</taxon>
        <taxon>Colpodellida</taxon>
        <taxon>Vitrellaceae</taxon>
        <taxon>Vitrella</taxon>
    </lineage>
</organism>
<dbReference type="Proteomes" id="UP000041254">
    <property type="component" value="Unassembled WGS sequence"/>
</dbReference>
<keyword evidence="7" id="KW-1185">Reference proteome</keyword>
<reference evidence="6 7" key="1">
    <citation type="submission" date="2014-11" db="EMBL/GenBank/DDBJ databases">
        <authorList>
            <person name="Zhu J."/>
            <person name="Qi W."/>
            <person name="Song R."/>
        </authorList>
    </citation>
    <scope>NUCLEOTIDE SEQUENCE [LARGE SCALE GENOMIC DNA]</scope>
</reference>
<keyword evidence="2 4" id="KW-0812">Transmembrane</keyword>
<dbReference type="GO" id="GO:0016020">
    <property type="term" value="C:membrane"/>
    <property type="evidence" value="ECO:0007669"/>
    <property type="project" value="UniProtKB-SubCell"/>
</dbReference>
<dbReference type="InterPro" id="IPR018108">
    <property type="entry name" value="MCP_transmembrane"/>
</dbReference>
<protein>
    <recommendedName>
        <fullName evidence="8">Mitochondrial carrier protein</fullName>
    </recommendedName>
</protein>
<evidence type="ECO:0000256" key="1">
    <source>
        <dbReference type="ARBA" id="ARBA00004141"/>
    </source>
</evidence>
<keyword evidence="3 4" id="KW-0472">Membrane</keyword>
<evidence type="ECO:0008006" key="8">
    <source>
        <dbReference type="Google" id="ProtNLM"/>
    </source>
</evidence>
<dbReference type="FunCoup" id="A0A0G4F0C5">
    <property type="interactions" value="15"/>
</dbReference>
<dbReference type="OrthoDB" id="10253709at2759"/>
<dbReference type="SUPFAM" id="SSF103506">
    <property type="entry name" value="Mitochondrial carrier"/>
    <property type="match status" value="1"/>
</dbReference>
<comment type="subcellular location">
    <subcellularLocation>
        <location evidence="1">Membrane</location>
        <topology evidence="1">Multi-pass membrane protein</topology>
    </subcellularLocation>
</comment>
<dbReference type="EMBL" id="CDMY01000355">
    <property type="protein sequence ID" value="CEM04670.1"/>
    <property type="molecule type" value="Genomic_DNA"/>
</dbReference>
<name>A0A0G4F0C5_VITBC</name>